<dbReference type="SUPFAM" id="SSF75005">
    <property type="entry name" value="Arabinanase/levansucrase/invertase"/>
    <property type="match status" value="1"/>
</dbReference>
<feature type="signal peptide" evidence="8">
    <location>
        <begin position="1"/>
        <end position="20"/>
    </location>
</feature>
<accession>A0ABS9SPI2</accession>
<evidence type="ECO:0000313" key="11">
    <source>
        <dbReference type="Proteomes" id="UP001202248"/>
    </source>
</evidence>
<dbReference type="InterPro" id="IPR006584">
    <property type="entry name" value="Cellulose-bd_IV"/>
</dbReference>
<keyword evidence="2" id="KW-0624">Polysaccharide degradation</keyword>
<evidence type="ECO:0000256" key="2">
    <source>
        <dbReference type="ARBA" id="ARBA00022651"/>
    </source>
</evidence>
<keyword evidence="6 7" id="KW-0326">Glycosidase</keyword>
<organism evidence="10 11">
    <name type="scientific">Niabella ginsengisoli</name>
    <dbReference type="NCBI Taxonomy" id="522298"/>
    <lineage>
        <taxon>Bacteria</taxon>
        <taxon>Pseudomonadati</taxon>
        <taxon>Bacteroidota</taxon>
        <taxon>Chitinophagia</taxon>
        <taxon>Chitinophagales</taxon>
        <taxon>Chitinophagaceae</taxon>
        <taxon>Niabella</taxon>
    </lineage>
</organism>
<dbReference type="SUPFAM" id="SSF49785">
    <property type="entry name" value="Galactose-binding domain-like"/>
    <property type="match status" value="1"/>
</dbReference>
<reference evidence="10 11" key="1">
    <citation type="submission" date="2022-02" db="EMBL/GenBank/DDBJ databases">
        <authorList>
            <person name="Min J."/>
        </authorList>
    </citation>
    <scope>NUCLEOTIDE SEQUENCE [LARGE SCALE GENOMIC DNA]</scope>
    <source>
        <strain evidence="10 11">GR10-1</strain>
    </source>
</reference>
<dbReference type="Proteomes" id="UP001202248">
    <property type="component" value="Unassembled WGS sequence"/>
</dbReference>
<protein>
    <submittedName>
        <fullName evidence="10">Family 43 glycosylhydrolase</fullName>
    </submittedName>
</protein>
<dbReference type="Pfam" id="PF03422">
    <property type="entry name" value="CBM_6"/>
    <property type="match status" value="1"/>
</dbReference>
<evidence type="ECO:0000256" key="1">
    <source>
        <dbReference type="ARBA" id="ARBA00009865"/>
    </source>
</evidence>
<name>A0ABS9SPI2_9BACT</name>
<dbReference type="InterPro" id="IPR008979">
    <property type="entry name" value="Galactose-bd-like_sf"/>
</dbReference>
<dbReference type="InterPro" id="IPR005084">
    <property type="entry name" value="CBM6"/>
</dbReference>
<dbReference type="Gene3D" id="2.115.10.20">
    <property type="entry name" value="Glycosyl hydrolase domain, family 43"/>
    <property type="match status" value="1"/>
</dbReference>
<dbReference type="PANTHER" id="PTHR43772">
    <property type="entry name" value="ENDO-1,4-BETA-XYLANASE"/>
    <property type="match status" value="1"/>
</dbReference>
<dbReference type="EMBL" id="JAKWBL010000004">
    <property type="protein sequence ID" value="MCH5600323.1"/>
    <property type="molecule type" value="Genomic_DNA"/>
</dbReference>
<evidence type="ECO:0000256" key="7">
    <source>
        <dbReference type="RuleBase" id="RU361187"/>
    </source>
</evidence>
<keyword evidence="11" id="KW-1185">Reference proteome</keyword>
<dbReference type="PANTHER" id="PTHR43772:SF2">
    <property type="entry name" value="PUTATIVE (AFU_ORTHOLOGUE AFUA_2G04480)-RELATED"/>
    <property type="match status" value="1"/>
</dbReference>
<dbReference type="InterPro" id="IPR023296">
    <property type="entry name" value="Glyco_hydro_beta-prop_sf"/>
</dbReference>
<evidence type="ECO:0000256" key="6">
    <source>
        <dbReference type="ARBA" id="ARBA00023295"/>
    </source>
</evidence>
<keyword evidence="5" id="KW-0119">Carbohydrate metabolism</keyword>
<sequence>MNRILFFSILVLSISLKASAQNPIVPPGVYIADPEAKVFSDGRLYIYGSRDESDDYWCSYTHHVLSTNDMLRWKMDENIFSSKGEHDAVKASDALLFAPDCIEHNGKYYLYYCTPQSTHSEGVAVSNSPVGPFINGTQIKGAYEIDPAAFVDKDGQGYLYWGQVKPKVAKLSKDLLSIDTATIVEPLKQEGKRVFHEGSSIRRIGDWYYLVFADESRNKRPTCLGYAMSKSPMGPFIYKGVIIDNMGCDPAVWNNHGSIQQYKGQWYIFYHRSTNNSQKFRKACVEPITIAKDGTIKEVEMTSQGAGAPLSAFEPIDAARACLMNGKVRISKLATTDIPNEGLTQIKNNDWAAFKYIDFKNGASTFQVKTIGAGAGIIEIVIDNPKGTVIGTCKISSTETQAAFNMSETKVKPIKGVSAVYLRFKATGAIPDVDWFSFGK</sequence>
<evidence type="ECO:0000259" key="9">
    <source>
        <dbReference type="PROSITE" id="PS51175"/>
    </source>
</evidence>
<dbReference type="PROSITE" id="PS51175">
    <property type="entry name" value="CBM6"/>
    <property type="match status" value="1"/>
</dbReference>
<dbReference type="CDD" id="cd18620">
    <property type="entry name" value="GH43_XylA-like"/>
    <property type="match status" value="1"/>
</dbReference>
<keyword evidence="3 8" id="KW-0732">Signal</keyword>
<dbReference type="InterPro" id="IPR052176">
    <property type="entry name" value="Glycosyl_Hydrlase_43_Enz"/>
</dbReference>
<comment type="caution">
    <text evidence="10">The sequence shown here is derived from an EMBL/GenBank/DDBJ whole genome shotgun (WGS) entry which is preliminary data.</text>
</comment>
<keyword evidence="2" id="KW-0858">Xylan degradation</keyword>
<evidence type="ECO:0000256" key="3">
    <source>
        <dbReference type="ARBA" id="ARBA00022729"/>
    </source>
</evidence>
<dbReference type="InterPro" id="IPR006710">
    <property type="entry name" value="Glyco_hydro_43"/>
</dbReference>
<feature type="chain" id="PRO_5047017635" evidence="8">
    <location>
        <begin position="21"/>
        <end position="440"/>
    </location>
</feature>
<feature type="domain" description="CBM6" evidence="9">
    <location>
        <begin position="314"/>
        <end position="439"/>
    </location>
</feature>
<evidence type="ECO:0000313" key="10">
    <source>
        <dbReference type="EMBL" id="MCH5600323.1"/>
    </source>
</evidence>
<comment type="similarity">
    <text evidence="1 7">Belongs to the glycosyl hydrolase 43 family.</text>
</comment>
<evidence type="ECO:0000256" key="8">
    <source>
        <dbReference type="SAM" id="SignalP"/>
    </source>
</evidence>
<proteinExistence type="inferred from homology"/>
<dbReference type="CDD" id="cd04084">
    <property type="entry name" value="CBM6_xylanase-like"/>
    <property type="match status" value="1"/>
</dbReference>
<dbReference type="Gene3D" id="2.60.120.260">
    <property type="entry name" value="Galactose-binding domain-like"/>
    <property type="match status" value="1"/>
</dbReference>
<dbReference type="Pfam" id="PF04616">
    <property type="entry name" value="Glyco_hydro_43"/>
    <property type="match status" value="1"/>
</dbReference>
<dbReference type="SMART" id="SM00606">
    <property type="entry name" value="CBD_IV"/>
    <property type="match status" value="1"/>
</dbReference>
<gene>
    <name evidence="10" type="ORF">MKP09_21595</name>
</gene>
<evidence type="ECO:0000256" key="5">
    <source>
        <dbReference type="ARBA" id="ARBA00023277"/>
    </source>
</evidence>
<evidence type="ECO:0000256" key="4">
    <source>
        <dbReference type="ARBA" id="ARBA00022801"/>
    </source>
</evidence>
<keyword evidence="4 7" id="KW-0378">Hydrolase</keyword>
<dbReference type="RefSeq" id="WP_240832379.1">
    <property type="nucleotide sequence ID" value="NZ_JAKWBL010000004.1"/>
</dbReference>